<evidence type="ECO:0000313" key="3">
    <source>
        <dbReference type="EMBL" id="HIW91304.1"/>
    </source>
</evidence>
<evidence type="ECO:0000256" key="2">
    <source>
        <dbReference type="SAM" id="Phobius"/>
    </source>
</evidence>
<reference evidence="3" key="2">
    <citation type="submission" date="2021-04" db="EMBL/GenBank/DDBJ databases">
        <authorList>
            <person name="Gilroy R."/>
        </authorList>
    </citation>
    <scope>NUCLEOTIDE SEQUENCE</scope>
    <source>
        <strain evidence="3">CHK32-1732</strain>
    </source>
</reference>
<keyword evidence="2" id="KW-0812">Transmembrane</keyword>
<keyword evidence="2" id="KW-0472">Membrane</keyword>
<gene>
    <name evidence="3" type="ORF">H9870_06560</name>
</gene>
<evidence type="ECO:0000313" key="4">
    <source>
        <dbReference type="Proteomes" id="UP000824190"/>
    </source>
</evidence>
<feature type="region of interest" description="Disordered" evidence="1">
    <location>
        <begin position="1"/>
        <end position="39"/>
    </location>
</feature>
<feature type="compositionally biased region" description="Low complexity" evidence="1">
    <location>
        <begin position="8"/>
        <end position="29"/>
    </location>
</feature>
<evidence type="ECO:0000256" key="1">
    <source>
        <dbReference type="SAM" id="MobiDB-lite"/>
    </source>
</evidence>
<keyword evidence="2" id="KW-1133">Transmembrane helix</keyword>
<name>A0A9D1UKJ3_9CORY</name>
<feature type="transmembrane region" description="Helical" evidence="2">
    <location>
        <begin position="89"/>
        <end position="111"/>
    </location>
</feature>
<organism evidence="3 4">
    <name type="scientific">Candidatus Corynebacterium avicola</name>
    <dbReference type="NCBI Taxonomy" id="2838527"/>
    <lineage>
        <taxon>Bacteria</taxon>
        <taxon>Bacillati</taxon>
        <taxon>Actinomycetota</taxon>
        <taxon>Actinomycetes</taxon>
        <taxon>Mycobacteriales</taxon>
        <taxon>Corynebacteriaceae</taxon>
        <taxon>Corynebacterium</taxon>
    </lineage>
</organism>
<comment type="caution">
    <text evidence="3">The sequence shown here is derived from an EMBL/GenBank/DDBJ whole genome shotgun (WGS) entry which is preliminary data.</text>
</comment>
<dbReference type="Proteomes" id="UP000824190">
    <property type="component" value="Unassembled WGS sequence"/>
</dbReference>
<reference evidence="3" key="1">
    <citation type="journal article" date="2021" name="PeerJ">
        <title>Extensive microbial diversity within the chicken gut microbiome revealed by metagenomics and culture.</title>
        <authorList>
            <person name="Gilroy R."/>
            <person name="Ravi A."/>
            <person name="Getino M."/>
            <person name="Pursley I."/>
            <person name="Horton D.L."/>
            <person name="Alikhan N.F."/>
            <person name="Baker D."/>
            <person name="Gharbi K."/>
            <person name="Hall N."/>
            <person name="Watson M."/>
            <person name="Adriaenssens E.M."/>
            <person name="Foster-Nyarko E."/>
            <person name="Jarju S."/>
            <person name="Secka A."/>
            <person name="Antonio M."/>
            <person name="Oren A."/>
            <person name="Chaudhuri R.R."/>
            <person name="La Ragione R."/>
            <person name="Hildebrand F."/>
            <person name="Pallen M.J."/>
        </authorList>
    </citation>
    <scope>NUCLEOTIDE SEQUENCE</scope>
    <source>
        <strain evidence="3">CHK32-1732</strain>
    </source>
</reference>
<feature type="transmembrane region" description="Helical" evidence="2">
    <location>
        <begin position="117"/>
        <end position="140"/>
    </location>
</feature>
<dbReference type="EMBL" id="DXGC01000064">
    <property type="protein sequence ID" value="HIW91304.1"/>
    <property type="molecule type" value="Genomic_DNA"/>
</dbReference>
<protein>
    <submittedName>
        <fullName evidence="3">Uncharacterized protein</fullName>
    </submittedName>
</protein>
<proteinExistence type="predicted"/>
<sequence length="192" mass="20176">MIQTPRNAGDAASEAAAAARAEGAGRTTGTSGGPVRPADTPEIVARCRSAMARNDGDPRSTAADAVADLWRIDEMIAANFAHSRTLRSAAAWTLPVLVIFAAMLVVGLLAIGNGVVLTVIGALVLFSAVCSGGLALTHLWSAVLLHRRTMAQDAVFRREVGGLVTETTAPTMTRAELLHVLEDLVNNVRQRR</sequence>
<accession>A0A9D1UKJ3</accession>
<dbReference type="AlphaFoldDB" id="A0A9D1UKJ3"/>